<feature type="non-terminal residue" evidence="1">
    <location>
        <position position="1"/>
    </location>
</feature>
<dbReference type="EMBL" id="BARU01029602">
    <property type="protein sequence ID" value="GAH68817.1"/>
    <property type="molecule type" value="Genomic_DNA"/>
</dbReference>
<dbReference type="AlphaFoldDB" id="X1HH77"/>
<reference evidence="1" key="1">
    <citation type="journal article" date="2014" name="Front. Microbiol.">
        <title>High frequency of phylogenetically diverse reductive dehalogenase-homologous genes in deep subseafloor sedimentary metagenomes.</title>
        <authorList>
            <person name="Kawai M."/>
            <person name="Futagami T."/>
            <person name="Toyoda A."/>
            <person name="Takaki Y."/>
            <person name="Nishi S."/>
            <person name="Hori S."/>
            <person name="Arai W."/>
            <person name="Tsubouchi T."/>
            <person name="Morono Y."/>
            <person name="Uchiyama I."/>
            <person name="Ito T."/>
            <person name="Fujiyama A."/>
            <person name="Inagaki F."/>
            <person name="Takami H."/>
        </authorList>
    </citation>
    <scope>NUCLEOTIDE SEQUENCE</scope>
    <source>
        <strain evidence="1">Expedition CK06-06</strain>
    </source>
</reference>
<accession>X1HH77</accession>
<gene>
    <name evidence="1" type="ORF">S03H2_47065</name>
</gene>
<protein>
    <submittedName>
        <fullName evidence="1">Uncharacterized protein</fullName>
    </submittedName>
</protein>
<evidence type="ECO:0000313" key="1">
    <source>
        <dbReference type="EMBL" id="GAH68817.1"/>
    </source>
</evidence>
<comment type="caution">
    <text evidence="1">The sequence shown here is derived from an EMBL/GenBank/DDBJ whole genome shotgun (WGS) entry which is preliminary data.</text>
</comment>
<sequence length="61" mass="7164">HAITAIKDVETIEQAAARASQVTEEFMGRLWSIPEEECETCEQVRDSIRQFIERRKRERGE</sequence>
<proteinExistence type="predicted"/>
<name>X1HH77_9ZZZZ</name>
<organism evidence="1">
    <name type="scientific">marine sediment metagenome</name>
    <dbReference type="NCBI Taxonomy" id="412755"/>
    <lineage>
        <taxon>unclassified sequences</taxon>
        <taxon>metagenomes</taxon>
        <taxon>ecological metagenomes</taxon>
    </lineage>
</organism>